<proteinExistence type="predicted"/>
<dbReference type="Proteomes" id="UP000077202">
    <property type="component" value="Unassembled WGS sequence"/>
</dbReference>
<sequence length="257" mass="28880">MFTVLIIRRISVEDLVKSSGHWLGAGKKDDFFLRLLGTEVGDCSLIEPTRDSGLWRIRESAHRGLAVAELMAILQHLAKAVAPVTRSRSSGCFPPSDECARTVIVKSFSWRRKLSSSVFNGHAAGWENTSARTRCSSGPAEDTEESEFLDDLRVPQAWVVPEVAAQEAEWLRGALHQWLDDEYCPEPANEEISKRCSKVFYYCLLEQQLDVGDILMQMVRGLETFSFKESFHGAFSSANAAVDLITKRMRSLENKTY</sequence>
<protein>
    <submittedName>
        <fullName evidence="1">Uncharacterized protein</fullName>
    </submittedName>
</protein>
<comment type="caution">
    <text evidence="1">The sequence shown here is derived from an EMBL/GenBank/DDBJ whole genome shotgun (WGS) entry which is preliminary data.</text>
</comment>
<evidence type="ECO:0000313" key="1">
    <source>
        <dbReference type="EMBL" id="OAE20175.1"/>
    </source>
</evidence>
<organism evidence="1 2">
    <name type="scientific">Marchantia polymorpha subsp. ruderalis</name>
    <dbReference type="NCBI Taxonomy" id="1480154"/>
    <lineage>
        <taxon>Eukaryota</taxon>
        <taxon>Viridiplantae</taxon>
        <taxon>Streptophyta</taxon>
        <taxon>Embryophyta</taxon>
        <taxon>Marchantiophyta</taxon>
        <taxon>Marchantiopsida</taxon>
        <taxon>Marchantiidae</taxon>
        <taxon>Marchantiales</taxon>
        <taxon>Marchantiaceae</taxon>
        <taxon>Marchantia</taxon>
    </lineage>
</organism>
<dbReference type="EMBL" id="LVLJ01003670">
    <property type="protein sequence ID" value="OAE20175.1"/>
    <property type="molecule type" value="Genomic_DNA"/>
</dbReference>
<keyword evidence="2" id="KW-1185">Reference proteome</keyword>
<accession>A0A176VJQ7</accession>
<evidence type="ECO:0000313" key="2">
    <source>
        <dbReference type="Proteomes" id="UP000077202"/>
    </source>
</evidence>
<dbReference type="PANTHER" id="PTHR36776">
    <property type="entry name" value="EXPRESSED PROTEIN"/>
    <property type="match status" value="1"/>
</dbReference>
<dbReference type="PANTHER" id="PTHR36776:SF1">
    <property type="entry name" value="EXPRESSED PROTEIN"/>
    <property type="match status" value="1"/>
</dbReference>
<gene>
    <name evidence="1" type="ORF">AXG93_194s1060</name>
</gene>
<reference evidence="1" key="1">
    <citation type="submission" date="2016-03" db="EMBL/GenBank/DDBJ databases">
        <title>Mechanisms controlling the formation of the plant cell surface in tip-growing cells are functionally conserved among land plants.</title>
        <authorList>
            <person name="Honkanen S."/>
            <person name="Jones V.A."/>
            <person name="Morieri G."/>
            <person name="Champion C."/>
            <person name="Hetherington A.J."/>
            <person name="Kelly S."/>
            <person name="Saint-Marcoux D."/>
            <person name="Proust H."/>
            <person name="Prescott H."/>
            <person name="Dolan L."/>
        </authorList>
    </citation>
    <scope>NUCLEOTIDE SEQUENCE [LARGE SCALE GENOMIC DNA]</scope>
    <source>
        <tissue evidence="1">Whole gametophyte</tissue>
    </source>
</reference>
<name>A0A176VJQ7_MARPO</name>
<dbReference type="AlphaFoldDB" id="A0A176VJQ7"/>